<evidence type="ECO:0000256" key="1">
    <source>
        <dbReference type="SAM" id="SignalP"/>
    </source>
</evidence>
<dbReference type="Proteomes" id="UP001054837">
    <property type="component" value="Unassembled WGS sequence"/>
</dbReference>
<evidence type="ECO:0000313" key="3">
    <source>
        <dbReference type="EMBL" id="GIY04167.1"/>
    </source>
</evidence>
<feature type="chain" id="PRO_5043349217" description="TIL domain-containing protein" evidence="1">
    <location>
        <begin position="20"/>
        <end position="95"/>
    </location>
</feature>
<name>A0AAV4Q717_9ARAC</name>
<evidence type="ECO:0000259" key="2">
    <source>
        <dbReference type="Pfam" id="PF01826"/>
    </source>
</evidence>
<comment type="caution">
    <text evidence="3">The sequence shown here is derived from an EMBL/GenBank/DDBJ whole genome shotgun (WGS) entry which is preliminary data.</text>
</comment>
<proteinExistence type="predicted"/>
<dbReference type="AlphaFoldDB" id="A0AAV4Q717"/>
<sequence>MKVFLLACLMALAVVSAKGQGLNHRCPKNAVWDQCGVDCPKTCGEQEIKCPLKCRVGCECEEGYVQVHDNYDKKLRGRDIQCVTVKDCELMTNID</sequence>
<organism evidence="3 4">
    <name type="scientific">Caerostris darwini</name>
    <dbReference type="NCBI Taxonomy" id="1538125"/>
    <lineage>
        <taxon>Eukaryota</taxon>
        <taxon>Metazoa</taxon>
        <taxon>Ecdysozoa</taxon>
        <taxon>Arthropoda</taxon>
        <taxon>Chelicerata</taxon>
        <taxon>Arachnida</taxon>
        <taxon>Araneae</taxon>
        <taxon>Araneomorphae</taxon>
        <taxon>Entelegynae</taxon>
        <taxon>Araneoidea</taxon>
        <taxon>Araneidae</taxon>
        <taxon>Caerostris</taxon>
    </lineage>
</organism>
<feature type="signal peptide" evidence="1">
    <location>
        <begin position="1"/>
        <end position="19"/>
    </location>
</feature>
<dbReference type="InterPro" id="IPR036084">
    <property type="entry name" value="Ser_inhib-like_sf"/>
</dbReference>
<protein>
    <recommendedName>
        <fullName evidence="2">TIL domain-containing protein</fullName>
    </recommendedName>
</protein>
<gene>
    <name evidence="3" type="ORF">CDAR_233161</name>
</gene>
<dbReference type="Gene3D" id="2.10.25.10">
    <property type="entry name" value="Laminin"/>
    <property type="match status" value="1"/>
</dbReference>
<evidence type="ECO:0000313" key="4">
    <source>
        <dbReference type="Proteomes" id="UP001054837"/>
    </source>
</evidence>
<reference evidence="3 4" key="1">
    <citation type="submission" date="2021-06" db="EMBL/GenBank/DDBJ databases">
        <title>Caerostris darwini draft genome.</title>
        <authorList>
            <person name="Kono N."/>
            <person name="Arakawa K."/>
        </authorList>
    </citation>
    <scope>NUCLEOTIDE SEQUENCE [LARGE SCALE GENOMIC DNA]</scope>
</reference>
<dbReference type="InterPro" id="IPR002919">
    <property type="entry name" value="TIL_dom"/>
</dbReference>
<feature type="domain" description="TIL" evidence="2">
    <location>
        <begin position="26"/>
        <end position="88"/>
    </location>
</feature>
<dbReference type="CDD" id="cd19941">
    <property type="entry name" value="TIL"/>
    <property type="match status" value="1"/>
</dbReference>
<keyword evidence="4" id="KW-1185">Reference proteome</keyword>
<dbReference type="Pfam" id="PF01826">
    <property type="entry name" value="TIL"/>
    <property type="match status" value="1"/>
</dbReference>
<accession>A0AAV4Q717</accession>
<dbReference type="SUPFAM" id="SSF57567">
    <property type="entry name" value="Serine protease inhibitors"/>
    <property type="match status" value="1"/>
</dbReference>
<dbReference type="EMBL" id="BPLQ01003898">
    <property type="protein sequence ID" value="GIY04167.1"/>
    <property type="molecule type" value="Genomic_DNA"/>
</dbReference>
<keyword evidence="1" id="KW-0732">Signal</keyword>